<evidence type="ECO:0000313" key="3">
    <source>
        <dbReference type="Proteomes" id="UP000057389"/>
    </source>
</evidence>
<name>A0A109D513_9VIBR</name>
<dbReference type="GeneID" id="300181017"/>
<organism evidence="2 3">
    <name type="scientific">Vibrio toranzoniae</name>
    <dbReference type="NCBI Taxonomy" id="1194427"/>
    <lineage>
        <taxon>Bacteria</taxon>
        <taxon>Pseudomonadati</taxon>
        <taxon>Pseudomonadota</taxon>
        <taxon>Gammaproteobacteria</taxon>
        <taxon>Vibrionales</taxon>
        <taxon>Vibrionaceae</taxon>
        <taxon>Vibrio</taxon>
    </lineage>
</organism>
<keyword evidence="3" id="KW-1185">Reference proteome</keyword>
<dbReference type="AlphaFoldDB" id="A0A109D513"/>
<feature type="transmembrane region" description="Helical" evidence="1">
    <location>
        <begin position="60"/>
        <end position="79"/>
    </location>
</feature>
<dbReference type="EMBL" id="LMXU01000043">
    <property type="protein sequence ID" value="KWT99037.1"/>
    <property type="molecule type" value="Genomic_DNA"/>
</dbReference>
<evidence type="ECO:0000313" key="2">
    <source>
        <dbReference type="EMBL" id="KWT99037.1"/>
    </source>
</evidence>
<accession>A0A109D513</accession>
<reference evidence="2 3" key="1">
    <citation type="submission" date="2015-11" db="EMBL/GenBank/DDBJ databases">
        <title>Draft WGS of Vibrio toranzoniae.</title>
        <authorList>
            <person name="Lasa A."/>
            <person name="Romalde J.L."/>
        </authorList>
    </citation>
    <scope>NUCLEOTIDE SEQUENCE [LARGE SCALE GENOMIC DNA]</scope>
    <source>
        <strain evidence="2 3">Vb 10.8</strain>
    </source>
</reference>
<protein>
    <submittedName>
        <fullName evidence="2">Uncharacterized protein</fullName>
    </submittedName>
</protein>
<dbReference type="Proteomes" id="UP000057389">
    <property type="component" value="Unassembled WGS sequence"/>
</dbReference>
<keyword evidence="1" id="KW-0812">Transmembrane</keyword>
<comment type="caution">
    <text evidence="2">The sequence shown here is derived from an EMBL/GenBank/DDBJ whole genome shotgun (WGS) entry which is preliminary data.</text>
</comment>
<gene>
    <name evidence="2" type="ORF">APQ14_19510</name>
</gene>
<dbReference type="RefSeq" id="WP_060469782.1">
    <property type="nucleotide sequence ID" value="NZ_AP025515.1"/>
</dbReference>
<sequence>MIVVDVPTLSKRLVESGVPEKKASAIAMGINQAISDCNVVSKSFLVEKIKEIEKKWSQKLFAVIFFSVLLNALMMYVVLKGEF</sequence>
<proteinExistence type="predicted"/>
<evidence type="ECO:0000256" key="1">
    <source>
        <dbReference type="SAM" id="Phobius"/>
    </source>
</evidence>
<keyword evidence="1" id="KW-0472">Membrane</keyword>
<dbReference type="OrthoDB" id="9896834at2"/>
<keyword evidence="1" id="KW-1133">Transmembrane helix</keyword>